<reference evidence="3 4" key="1">
    <citation type="journal article" date="2012" name="BMC Genomics">
        <title>Sequencing the genome of Marssonina brunnea reveals fungus-poplar co-evolution.</title>
        <authorList>
            <person name="Zhu S."/>
            <person name="Cao Y.-Z."/>
            <person name="Jiang C."/>
            <person name="Tan B.-Y."/>
            <person name="Wang Z."/>
            <person name="Feng S."/>
            <person name="Zhang L."/>
            <person name="Su X.-H."/>
            <person name="Brejova B."/>
            <person name="Vinar T."/>
            <person name="Xu M."/>
            <person name="Wang M.-X."/>
            <person name="Zhang S.-G."/>
            <person name="Huang M.-R."/>
            <person name="Wu R."/>
            <person name="Zhou Y."/>
        </authorList>
    </citation>
    <scope>NUCLEOTIDE SEQUENCE [LARGE SCALE GENOMIC DNA]</scope>
    <source>
        <strain evidence="3 4">MB_m1</strain>
    </source>
</reference>
<gene>
    <name evidence="3" type="ORF">MBM_09155</name>
</gene>
<dbReference type="SUPFAM" id="SSF46689">
    <property type="entry name" value="Homeodomain-like"/>
    <property type="match status" value="1"/>
</dbReference>
<feature type="region of interest" description="Disordered" evidence="1">
    <location>
        <begin position="1"/>
        <end position="69"/>
    </location>
</feature>
<dbReference type="CDD" id="cd00167">
    <property type="entry name" value="SANT"/>
    <property type="match status" value="1"/>
</dbReference>
<feature type="compositionally biased region" description="Polar residues" evidence="1">
    <location>
        <begin position="52"/>
        <end position="69"/>
    </location>
</feature>
<feature type="region of interest" description="Disordered" evidence="1">
    <location>
        <begin position="219"/>
        <end position="327"/>
    </location>
</feature>
<dbReference type="eggNOG" id="ENOG502SPDA">
    <property type="taxonomic scope" value="Eukaryota"/>
</dbReference>
<dbReference type="InterPro" id="IPR001005">
    <property type="entry name" value="SANT/Myb"/>
</dbReference>
<feature type="region of interest" description="Disordered" evidence="1">
    <location>
        <begin position="342"/>
        <end position="374"/>
    </location>
</feature>
<evidence type="ECO:0000259" key="2">
    <source>
        <dbReference type="PROSITE" id="PS50090"/>
    </source>
</evidence>
<dbReference type="InParanoid" id="K1WIC4"/>
<evidence type="ECO:0000313" key="3">
    <source>
        <dbReference type="EMBL" id="EKD12586.1"/>
    </source>
</evidence>
<dbReference type="OMA" id="ARTHQEH"/>
<protein>
    <submittedName>
        <fullName evidence="3">Myb family transcription factor</fullName>
    </submittedName>
</protein>
<proteinExistence type="predicted"/>
<evidence type="ECO:0000313" key="4">
    <source>
        <dbReference type="Proteomes" id="UP000006753"/>
    </source>
</evidence>
<feature type="compositionally biased region" description="Low complexity" evidence="1">
    <location>
        <begin position="313"/>
        <end position="327"/>
    </location>
</feature>
<dbReference type="GeneID" id="18765090"/>
<dbReference type="InterPro" id="IPR009057">
    <property type="entry name" value="Homeodomain-like_sf"/>
</dbReference>
<feature type="compositionally biased region" description="Acidic residues" evidence="1">
    <location>
        <begin position="273"/>
        <end position="284"/>
    </location>
</feature>
<dbReference type="Gene3D" id="1.10.10.60">
    <property type="entry name" value="Homeodomain-like"/>
    <property type="match status" value="1"/>
</dbReference>
<organism evidence="3 4">
    <name type="scientific">Marssonina brunnea f. sp. multigermtubi (strain MB_m1)</name>
    <name type="common">Marssonina leaf spot fungus</name>
    <dbReference type="NCBI Taxonomy" id="1072389"/>
    <lineage>
        <taxon>Eukaryota</taxon>
        <taxon>Fungi</taxon>
        <taxon>Dikarya</taxon>
        <taxon>Ascomycota</taxon>
        <taxon>Pezizomycotina</taxon>
        <taxon>Leotiomycetes</taxon>
        <taxon>Helotiales</taxon>
        <taxon>Drepanopezizaceae</taxon>
        <taxon>Drepanopeziza</taxon>
    </lineage>
</organism>
<dbReference type="Proteomes" id="UP000006753">
    <property type="component" value="Unassembled WGS sequence"/>
</dbReference>
<dbReference type="OrthoDB" id="4151352at2759"/>
<sequence>MSEMPKGHRSVRSQGSYRINPISITPTTTTRTATQYAPLSARTTLPGEYYSSAPNNTMSQQGGYPQGPSSYVSNGGPVQHPLAPQYQSMPPAAPQAPVPIRASSGAWTPADDQTLMAARAQGLNWAPIQTTYFPSKTPNACRKRHERLMERRSADDWDGLKLENLAKHYMVMRREIWASLAAQTGEKWNVVEQKCMAQGLKNLQTAARSCARRERLVLSPNQPHSQHDFSSSSSSHLSQHHPHSHSQNNAYPLTTTTTKPFDHQADDSGYADADADPDDLDLDLEPGYASDRSSTGYQGGHYHSHSHPHPHSHSLSNGSNSNSNISGNGSMGGYVNININGGGGTGAGGDPRFLSQQQQQQHHGQGRLPSMDMGIGAIINRTGVNRTGGS</sequence>
<name>K1WIC4_MARBU</name>
<feature type="compositionally biased region" description="Low complexity" evidence="1">
    <location>
        <begin position="25"/>
        <end position="34"/>
    </location>
</feature>
<feature type="compositionally biased region" description="Basic residues" evidence="1">
    <location>
        <begin position="302"/>
        <end position="312"/>
    </location>
</feature>
<dbReference type="AlphaFoldDB" id="K1WIC4"/>
<dbReference type="KEGG" id="mbe:MBM_09155"/>
<accession>K1WIC4</accession>
<dbReference type="PROSITE" id="PS50090">
    <property type="entry name" value="MYB_LIKE"/>
    <property type="match status" value="1"/>
</dbReference>
<feature type="domain" description="Myb-like" evidence="2">
    <location>
        <begin position="105"/>
        <end position="149"/>
    </location>
</feature>
<feature type="compositionally biased region" description="Polar residues" evidence="1">
    <location>
        <begin position="248"/>
        <end position="259"/>
    </location>
</feature>
<dbReference type="EMBL" id="JH921455">
    <property type="protein sequence ID" value="EKD12586.1"/>
    <property type="molecule type" value="Genomic_DNA"/>
</dbReference>
<evidence type="ECO:0000256" key="1">
    <source>
        <dbReference type="SAM" id="MobiDB-lite"/>
    </source>
</evidence>
<keyword evidence="4" id="KW-1185">Reference proteome</keyword>
<dbReference type="Pfam" id="PF13921">
    <property type="entry name" value="Myb_DNA-bind_6"/>
    <property type="match status" value="1"/>
</dbReference>
<dbReference type="HOGENOM" id="CLU_052843_0_0_1"/>
<dbReference type="STRING" id="1072389.K1WIC4"/>
<feature type="compositionally biased region" description="Low complexity" evidence="1">
    <location>
        <begin position="222"/>
        <end position="237"/>
    </location>
</feature>